<gene>
    <name evidence="3" type="ORF">H9746_02160</name>
</gene>
<dbReference type="EMBL" id="DXIE01000016">
    <property type="protein sequence ID" value="HIV61641.1"/>
    <property type="molecule type" value="Genomic_DNA"/>
</dbReference>
<comment type="subcellular location">
    <subcellularLocation>
        <location evidence="1">Cell envelope</location>
    </subcellularLocation>
</comment>
<reference evidence="3" key="1">
    <citation type="journal article" date="2021" name="PeerJ">
        <title>Extensive microbial diversity within the chicken gut microbiome revealed by metagenomics and culture.</title>
        <authorList>
            <person name="Gilroy R."/>
            <person name="Ravi A."/>
            <person name="Getino M."/>
            <person name="Pursley I."/>
            <person name="Horton D.L."/>
            <person name="Alikhan N.F."/>
            <person name="Baker D."/>
            <person name="Gharbi K."/>
            <person name="Hall N."/>
            <person name="Watson M."/>
            <person name="Adriaenssens E.M."/>
            <person name="Foster-Nyarko E."/>
            <person name="Jarju S."/>
            <person name="Secka A."/>
            <person name="Antonio M."/>
            <person name="Oren A."/>
            <person name="Chaudhuri R.R."/>
            <person name="La Ragione R."/>
            <person name="Hildebrand F."/>
            <person name="Pallen M.J."/>
        </authorList>
    </citation>
    <scope>NUCLEOTIDE SEQUENCE</scope>
    <source>
        <strain evidence="3">CHK193-4272</strain>
    </source>
</reference>
<evidence type="ECO:0000313" key="4">
    <source>
        <dbReference type="Proteomes" id="UP000886808"/>
    </source>
</evidence>
<dbReference type="SUPFAM" id="SSF53822">
    <property type="entry name" value="Periplasmic binding protein-like I"/>
    <property type="match status" value="1"/>
</dbReference>
<evidence type="ECO:0000259" key="2">
    <source>
        <dbReference type="Pfam" id="PF13407"/>
    </source>
</evidence>
<dbReference type="GO" id="GO:0030246">
    <property type="term" value="F:carbohydrate binding"/>
    <property type="evidence" value="ECO:0007669"/>
    <property type="project" value="TreeGrafter"/>
</dbReference>
<name>A0A9D1PGE4_9FIRM</name>
<dbReference type="PANTHER" id="PTHR30036:SF8">
    <property type="entry name" value="ABC-TYPE SUGAR TRANSPORT SYSTEM PERIPLASMIC COMPONENT-LIKE PROTEIN"/>
    <property type="match status" value="1"/>
</dbReference>
<protein>
    <submittedName>
        <fullName evidence="3">Substrate-binding domain-containing protein</fullName>
    </submittedName>
</protein>
<evidence type="ECO:0000256" key="1">
    <source>
        <dbReference type="ARBA" id="ARBA00004196"/>
    </source>
</evidence>
<dbReference type="Proteomes" id="UP000886808">
    <property type="component" value="Unassembled WGS sequence"/>
</dbReference>
<evidence type="ECO:0000313" key="3">
    <source>
        <dbReference type="EMBL" id="HIV61641.1"/>
    </source>
</evidence>
<dbReference type="Pfam" id="PF13407">
    <property type="entry name" value="Peripla_BP_4"/>
    <property type="match status" value="1"/>
</dbReference>
<sequence>MKKNNLIQLIILFILGAAVLFSLLLPQLPHINNAKEIIQISMILRESDNSLWSNTRLGLEQASNELDAELRFLSLSKTDDFNEQIELVKREIDGGADAIIIVPVNPDKFSQWLETQKNTCPIICIESKIQNANLTISPDCELLGTELAEAARSQWQGNTICLIDNSGSRTGITTRIDAAEKALTEYNIPVKRLILSDNQILTNLPSLLLQNNSSTVIAFEPYSTELAARCKEDNKLDFKLYGTGVSTYIASSMERGTINAIAAWSDYAVGYLAAQNAISLSRNKKATFDSLPFRIIYWEDMYETENEKLLFPVIS</sequence>
<dbReference type="InterPro" id="IPR025997">
    <property type="entry name" value="SBP_2_dom"/>
</dbReference>
<dbReference type="GO" id="GO:0030288">
    <property type="term" value="C:outer membrane-bounded periplasmic space"/>
    <property type="evidence" value="ECO:0007669"/>
    <property type="project" value="TreeGrafter"/>
</dbReference>
<dbReference type="InterPro" id="IPR028082">
    <property type="entry name" value="Peripla_BP_I"/>
</dbReference>
<dbReference type="AlphaFoldDB" id="A0A9D1PGE4"/>
<comment type="caution">
    <text evidence="3">The sequence shown here is derived from an EMBL/GenBank/DDBJ whole genome shotgun (WGS) entry which is preliminary data.</text>
</comment>
<dbReference type="InterPro" id="IPR050555">
    <property type="entry name" value="Bact_Solute-Bind_Prot2"/>
</dbReference>
<accession>A0A9D1PGE4</accession>
<organism evidence="3 4">
    <name type="scientific">Candidatus Butyricicoccus avistercoris</name>
    <dbReference type="NCBI Taxonomy" id="2838518"/>
    <lineage>
        <taxon>Bacteria</taxon>
        <taxon>Bacillati</taxon>
        <taxon>Bacillota</taxon>
        <taxon>Clostridia</taxon>
        <taxon>Eubacteriales</taxon>
        <taxon>Butyricicoccaceae</taxon>
        <taxon>Butyricicoccus</taxon>
    </lineage>
</organism>
<dbReference type="PANTHER" id="PTHR30036">
    <property type="entry name" value="D-XYLOSE-BINDING PERIPLASMIC PROTEIN"/>
    <property type="match status" value="1"/>
</dbReference>
<dbReference type="Gene3D" id="3.40.50.2300">
    <property type="match status" value="2"/>
</dbReference>
<feature type="domain" description="Periplasmic binding protein" evidence="2">
    <location>
        <begin position="40"/>
        <end position="285"/>
    </location>
</feature>
<reference evidence="3" key="2">
    <citation type="submission" date="2021-04" db="EMBL/GenBank/DDBJ databases">
        <authorList>
            <person name="Gilroy R."/>
        </authorList>
    </citation>
    <scope>NUCLEOTIDE SEQUENCE</scope>
    <source>
        <strain evidence="3">CHK193-4272</strain>
    </source>
</reference>
<proteinExistence type="predicted"/>